<dbReference type="InterPro" id="IPR034584">
    <property type="entry name" value="SPMIP8"/>
</dbReference>
<reference evidence="1" key="1">
    <citation type="journal article" date="2023" name="G3 (Bethesda)">
        <title>A reference genome for the long-term kleptoplast-retaining sea slug Elysia crispata morphotype clarki.</title>
        <authorList>
            <person name="Eastman K.E."/>
            <person name="Pendleton A.L."/>
            <person name="Shaikh M.A."/>
            <person name="Suttiyut T."/>
            <person name="Ogas R."/>
            <person name="Tomko P."/>
            <person name="Gavelis G."/>
            <person name="Widhalm J.R."/>
            <person name="Wisecaver J.H."/>
        </authorList>
    </citation>
    <scope>NUCLEOTIDE SEQUENCE</scope>
    <source>
        <strain evidence="1">ECLA1</strain>
    </source>
</reference>
<sequence length="216" mass="25081">MALSTTTNGRPVRVVAPDYLYHYPCFRRVKLAAVKHQMLRPDLPSIRKVERDNILHKLPDEHCRTSTTCSIRDFRKATMNPLTAPIKELHCMECTETGRLLRGNYFTPLDVQEQGLIWQRYLDNPLAYAAVKTKENPLIDPRPVRDENCGCVGAKNLQFDGVPLRYTKADLKNWRFTFKYEPCLVGYSQQPVPSDLEFPREIKPHPESIKSKYYLK</sequence>
<dbReference type="PANTHER" id="PTHR35348:SF1">
    <property type="entry name" value="TESTIS, PROSTATE AND PLACENTA-EXPRESSED PROTEIN"/>
    <property type="match status" value="1"/>
</dbReference>
<protein>
    <submittedName>
        <fullName evidence="1">Uncharacterized protein</fullName>
    </submittedName>
</protein>
<organism evidence="1 2">
    <name type="scientific">Elysia crispata</name>
    <name type="common">lettuce slug</name>
    <dbReference type="NCBI Taxonomy" id="231223"/>
    <lineage>
        <taxon>Eukaryota</taxon>
        <taxon>Metazoa</taxon>
        <taxon>Spiralia</taxon>
        <taxon>Lophotrochozoa</taxon>
        <taxon>Mollusca</taxon>
        <taxon>Gastropoda</taxon>
        <taxon>Heterobranchia</taxon>
        <taxon>Euthyneura</taxon>
        <taxon>Panpulmonata</taxon>
        <taxon>Sacoglossa</taxon>
        <taxon>Placobranchoidea</taxon>
        <taxon>Plakobranchidae</taxon>
        <taxon>Elysia</taxon>
    </lineage>
</organism>
<dbReference type="Proteomes" id="UP001283361">
    <property type="component" value="Unassembled WGS sequence"/>
</dbReference>
<dbReference type="EMBL" id="JAWDGP010005075">
    <property type="protein sequence ID" value="KAK3759750.1"/>
    <property type="molecule type" value="Genomic_DNA"/>
</dbReference>
<evidence type="ECO:0000313" key="1">
    <source>
        <dbReference type="EMBL" id="KAK3759750.1"/>
    </source>
</evidence>
<comment type="caution">
    <text evidence="1">The sequence shown here is derived from an EMBL/GenBank/DDBJ whole genome shotgun (WGS) entry which is preliminary data.</text>
</comment>
<accession>A0AAE1D7M7</accession>
<keyword evidence="2" id="KW-1185">Reference proteome</keyword>
<dbReference type="AlphaFoldDB" id="A0AAE1D7M7"/>
<name>A0AAE1D7M7_9GAST</name>
<dbReference type="PANTHER" id="PTHR35348">
    <property type="entry name" value="TESTIS, PROSTATE AND PLACENTA-EXPRESSED PROTEIN"/>
    <property type="match status" value="1"/>
</dbReference>
<dbReference type="Pfam" id="PF22574">
    <property type="entry name" value="SPMIP8"/>
    <property type="match status" value="1"/>
</dbReference>
<gene>
    <name evidence="1" type="ORF">RRG08_041711</name>
</gene>
<evidence type="ECO:0000313" key="2">
    <source>
        <dbReference type="Proteomes" id="UP001283361"/>
    </source>
</evidence>
<proteinExistence type="predicted"/>